<dbReference type="PROSITE" id="PS50914">
    <property type="entry name" value="BON"/>
    <property type="match status" value="1"/>
</dbReference>
<dbReference type="Pfam" id="PF04972">
    <property type="entry name" value="BON"/>
    <property type="match status" value="1"/>
</dbReference>
<dbReference type="PANTHER" id="PTHR34606:SF15">
    <property type="entry name" value="BON DOMAIN-CONTAINING PROTEIN"/>
    <property type="match status" value="1"/>
</dbReference>
<evidence type="ECO:0000256" key="7">
    <source>
        <dbReference type="SAM" id="SignalP"/>
    </source>
</evidence>
<keyword evidence="4" id="KW-0574">Periplasm</keyword>
<feature type="chain" id="PRO_5028929810" description="Osmotically-inducible protein Y" evidence="7">
    <location>
        <begin position="20"/>
        <end position="135"/>
    </location>
</feature>
<dbReference type="InterPro" id="IPR051686">
    <property type="entry name" value="Lipoprotein_DolP"/>
</dbReference>
<comment type="caution">
    <text evidence="9">The sequence shown here is derived from an EMBL/GenBank/DDBJ whole genome shotgun (WGS) entry which is preliminary data.</text>
</comment>
<dbReference type="FunFam" id="3.30.1340.30:FF:000001">
    <property type="entry name" value="Molecular chaperone OsmY"/>
    <property type="match status" value="1"/>
</dbReference>
<evidence type="ECO:0000313" key="10">
    <source>
        <dbReference type="Proteomes" id="UP000483432"/>
    </source>
</evidence>
<keyword evidence="2 7" id="KW-0732">Signal</keyword>
<dbReference type="PANTHER" id="PTHR34606">
    <property type="entry name" value="BON DOMAIN-CONTAINING PROTEIN"/>
    <property type="match status" value="1"/>
</dbReference>
<accession>A0A7C9NTI0</accession>
<dbReference type="EMBL" id="JAAFGW010000039">
    <property type="protein sequence ID" value="NDP47565.1"/>
    <property type="molecule type" value="Genomic_DNA"/>
</dbReference>
<evidence type="ECO:0000256" key="4">
    <source>
        <dbReference type="ARBA" id="ARBA00022764"/>
    </source>
</evidence>
<feature type="compositionally biased region" description="Basic and acidic residues" evidence="6">
    <location>
        <begin position="28"/>
        <end position="39"/>
    </location>
</feature>
<dbReference type="GO" id="GO:0042597">
    <property type="term" value="C:periplasmic space"/>
    <property type="evidence" value="ECO:0007669"/>
    <property type="project" value="UniProtKB-SubCell"/>
</dbReference>
<feature type="signal peptide" evidence="7">
    <location>
        <begin position="1"/>
        <end position="19"/>
    </location>
</feature>
<protein>
    <recommendedName>
        <fullName evidence="5">Osmotically-inducible protein Y</fullName>
    </recommendedName>
</protein>
<feature type="domain" description="BON" evidence="8">
    <location>
        <begin position="68"/>
        <end position="135"/>
    </location>
</feature>
<dbReference type="SMART" id="SM00749">
    <property type="entry name" value="BON"/>
    <property type="match status" value="1"/>
</dbReference>
<dbReference type="Proteomes" id="UP000483432">
    <property type="component" value="Unassembled WGS sequence"/>
</dbReference>
<organism evidence="9 10">
    <name type="scientific">Sulfuriferula multivorans</name>
    <dbReference type="NCBI Taxonomy" id="1559896"/>
    <lineage>
        <taxon>Bacteria</taxon>
        <taxon>Pseudomonadati</taxon>
        <taxon>Pseudomonadota</taxon>
        <taxon>Betaproteobacteria</taxon>
        <taxon>Nitrosomonadales</taxon>
        <taxon>Sulfuricellaceae</taxon>
        <taxon>Sulfuriferula</taxon>
    </lineage>
</organism>
<sequence>MKKSFGIVAITLASSLVLLTVGCDKNKDPATTTSEEKYDNSAAATKQNANDLGNTLERKADQAGQAIDDAAITTSVKSKYLADDLLKGLDISVETDHGVVMLTGAVQNDSARERATQIAQGTDGVVSVNNSLSVK</sequence>
<evidence type="ECO:0000256" key="1">
    <source>
        <dbReference type="ARBA" id="ARBA00004418"/>
    </source>
</evidence>
<dbReference type="InterPro" id="IPR014004">
    <property type="entry name" value="Transpt-assoc_nodulatn_dom_bac"/>
</dbReference>
<evidence type="ECO:0000256" key="3">
    <source>
        <dbReference type="ARBA" id="ARBA00022737"/>
    </source>
</evidence>
<comment type="subcellular location">
    <subcellularLocation>
        <location evidence="1">Periplasm</location>
    </subcellularLocation>
</comment>
<gene>
    <name evidence="9" type="ORF">GZ085_04075</name>
</gene>
<proteinExistence type="predicted"/>
<evidence type="ECO:0000256" key="2">
    <source>
        <dbReference type="ARBA" id="ARBA00022729"/>
    </source>
</evidence>
<evidence type="ECO:0000256" key="5">
    <source>
        <dbReference type="ARBA" id="ARBA00070588"/>
    </source>
</evidence>
<keyword evidence="3" id="KW-0677">Repeat</keyword>
<feature type="region of interest" description="Disordered" evidence="6">
    <location>
        <begin position="28"/>
        <end position="52"/>
    </location>
</feature>
<evidence type="ECO:0000259" key="8">
    <source>
        <dbReference type="PROSITE" id="PS50914"/>
    </source>
</evidence>
<reference evidence="9 10" key="1">
    <citation type="submission" date="2019-09" db="EMBL/GenBank/DDBJ databases">
        <title>H2 Metabolism Revealed by Metagenomic Analysis in Subglacial Sediment of East Antarctica.</title>
        <authorList>
            <person name="Yang Z."/>
            <person name="Zhang Y."/>
            <person name="Lv Y."/>
            <person name="Yan W."/>
            <person name="Xiao X."/>
            <person name="Sun B."/>
            <person name="Ma H."/>
        </authorList>
    </citation>
    <scope>NUCLEOTIDE SEQUENCE [LARGE SCALE GENOMIC DNA]</scope>
    <source>
        <strain evidence="9">Bin2_2</strain>
    </source>
</reference>
<feature type="compositionally biased region" description="Polar residues" evidence="6">
    <location>
        <begin position="42"/>
        <end position="52"/>
    </location>
</feature>
<dbReference type="Gene3D" id="3.30.1340.30">
    <property type="match status" value="1"/>
</dbReference>
<name>A0A7C9NTI0_9PROT</name>
<evidence type="ECO:0000313" key="9">
    <source>
        <dbReference type="EMBL" id="NDP47565.1"/>
    </source>
</evidence>
<evidence type="ECO:0000256" key="6">
    <source>
        <dbReference type="SAM" id="MobiDB-lite"/>
    </source>
</evidence>
<dbReference type="InterPro" id="IPR007055">
    <property type="entry name" value="BON_dom"/>
</dbReference>
<dbReference type="PROSITE" id="PS51257">
    <property type="entry name" value="PROKAR_LIPOPROTEIN"/>
    <property type="match status" value="1"/>
</dbReference>
<dbReference type="AlphaFoldDB" id="A0A7C9NTI0"/>